<evidence type="ECO:0000256" key="1">
    <source>
        <dbReference type="SAM" id="Phobius"/>
    </source>
</evidence>
<protein>
    <submittedName>
        <fullName evidence="2">Uncharacterized protein</fullName>
    </submittedName>
</protein>
<feature type="transmembrane region" description="Helical" evidence="1">
    <location>
        <begin position="177"/>
        <end position="194"/>
    </location>
</feature>
<dbReference type="PANTHER" id="PTHR34488:SF1">
    <property type="entry name" value="SI:CH211-245H14.1-RELATED"/>
    <property type="match status" value="1"/>
</dbReference>
<comment type="caution">
    <text evidence="2">The sequence shown here is derived from an EMBL/GenBank/DDBJ whole genome shotgun (WGS) entry which is preliminary data.</text>
</comment>
<dbReference type="Proteomes" id="UP000752171">
    <property type="component" value="Unassembled WGS sequence"/>
</dbReference>
<name>A0A8T2KRL6_ASTMX</name>
<gene>
    <name evidence="2" type="ORF">AMEX_G26221</name>
</gene>
<sequence>MVKVFYKNHGQTWKADVDFRNQLTSKLEMNPQEVSSEMKSEFIIAFVPIVSRPRTDIEVALNKIPESCPVVLVVLHHTLDPYFDPPDSRRCVNRRNVFTVDCLFYEDRGLLKCHRNEEALRAVKDHLEASYQIPEMVWRMLIVGLTLGATRFRLPYAIFLVVVLFLLLAFLDNFFHVKWVNRVLVICFLLVIIFC</sequence>
<organism evidence="2 3">
    <name type="scientific">Astyanax mexicanus</name>
    <name type="common">Blind cave fish</name>
    <name type="synonym">Astyanax fasciatus mexicanus</name>
    <dbReference type="NCBI Taxonomy" id="7994"/>
    <lineage>
        <taxon>Eukaryota</taxon>
        <taxon>Metazoa</taxon>
        <taxon>Chordata</taxon>
        <taxon>Craniata</taxon>
        <taxon>Vertebrata</taxon>
        <taxon>Euteleostomi</taxon>
        <taxon>Actinopterygii</taxon>
        <taxon>Neopterygii</taxon>
        <taxon>Teleostei</taxon>
        <taxon>Ostariophysi</taxon>
        <taxon>Characiformes</taxon>
        <taxon>Characoidei</taxon>
        <taxon>Acestrorhamphidae</taxon>
        <taxon>Acestrorhamphinae</taxon>
        <taxon>Astyanax</taxon>
    </lineage>
</organism>
<evidence type="ECO:0000313" key="3">
    <source>
        <dbReference type="Proteomes" id="UP000752171"/>
    </source>
</evidence>
<keyword evidence="1" id="KW-1133">Transmembrane helix</keyword>
<dbReference type="EMBL" id="JAICCE010000023">
    <property type="protein sequence ID" value="KAG9261229.1"/>
    <property type="molecule type" value="Genomic_DNA"/>
</dbReference>
<evidence type="ECO:0000313" key="2">
    <source>
        <dbReference type="EMBL" id="KAG9261229.1"/>
    </source>
</evidence>
<feature type="transmembrane region" description="Helical" evidence="1">
    <location>
        <begin position="154"/>
        <end position="171"/>
    </location>
</feature>
<proteinExistence type="predicted"/>
<accession>A0A8T2KRL6</accession>
<keyword evidence="1" id="KW-0812">Transmembrane</keyword>
<reference evidence="2 3" key="1">
    <citation type="submission" date="2021-07" db="EMBL/GenBank/DDBJ databases">
        <authorList>
            <person name="Imarazene B."/>
            <person name="Zahm M."/>
            <person name="Klopp C."/>
            <person name="Cabau C."/>
            <person name="Beille S."/>
            <person name="Jouanno E."/>
            <person name="Castinel A."/>
            <person name="Lluch J."/>
            <person name="Gil L."/>
            <person name="Kuchtly C."/>
            <person name="Lopez Roques C."/>
            <person name="Donnadieu C."/>
            <person name="Parrinello H."/>
            <person name="Journot L."/>
            <person name="Du K."/>
            <person name="Schartl M."/>
            <person name="Retaux S."/>
            <person name="Guiguen Y."/>
        </authorList>
    </citation>
    <scope>NUCLEOTIDE SEQUENCE [LARGE SCALE GENOMIC DNA]</scope>
    <source>
        <strain evidence="2">Pach_M1</strain>
        <tissue evidence="2">Testis</tissue>
    </source>
</reference>
<keyword evidence="1" id="KW-0472">Membrane</keyword>
<dbReference type="AlphaFoldDB" id="A0A8T2KRL6"/>
<dbReference type="PANTHER" id="PTHR34488">
    <property type="entry name" value="SI:CH211-245H14.1-RELATED"/>
    <property type="match status" value="1"/>
</dbReference>